<dbReference type="Proteomes" id="UP000482960">
    <property type="component" value="Unassembled WGS sequence"/>
</dbReference>
<keyword evidence="3" id="KW-1185">Reference proteome</keyword>
<keyword evidence="1" id="KW-0472">Membrane</keyword>
<keyword evidence="1" id="KW-1133">Transmembrane helix</keyword>
<proteinExistence type="predicted"/>
<protein>
    <recommendedName>
        <fullName evidence="4">Transcriptional regulator</fullName>
    </recommendedName>
</protein>
<evidence type="ECO:0000313" key="2">
    <source>
        <dbReference type="EMBL" id="GFJ87218.1"/>
    </source>
</evidence>
<sequence>MIVESITVLFLGLGVLWVGQFAMAWVQARSFLRETRVLRRSGRVAVGMGRRRMFRRAYVALAADDTGRVVAARAMTGLTVFARPRALPALDGVHISDLARGGVESTLSPLLLAAATQAAGFLAGTPRQSKPAATGN</sequence>
<organism evidence="2 3">
    <name type="scientific">Phytohabitans rumicis</name>
    <dbReference type="NCBI Taxonomy" id="1076125"/>
    <lineage>
        <taxon>Bacteria</taxon>
        <taxon>Bacillati</taxon>
        <taxon>Actinomycetota</taxon>
        <taxon>Actinomycetes</taxon>
        <taxon>Micromonosporales</taxon>
        <taxon>Micromonosporaceae</taxon>
    </lineage>
</organism>
<keyword evidence="1" id="KW-0812">Transmembrane</keyword>
<dbReference type="InterPro" id="IPR009693">
    <property type="entry name" value="Glucitol_operon_activator"/>
</dbReference>
<evidence type="ECO:0008006" key="4">
    <source>
        <dbReference type="Google" id="ProtNLM"/>
    </source>
</evidence>
<evidence type="ECO:0000313" key="3">
    <source>
        <dbReference type="Proteomes" id="UP000482960"/>
    </source>
</evidence>
<reference evidence="2 3" key="2">
    <citation type="submission" date="2020-03" db="EMBL/GenBank/DDBJ databases">
        <authorList>
            <person name="Ichikawa N."/>
            <person name="Kimura A."/>
            <person name="Kitahashi Y."/>
            <person name="Uohara A."/>
        </authorList>
    </citation>
    <scope>NUCLEOTIDE SEQUENCE [LARGE SCALE GENOMIC DNA]</scope>
    <source>
        <strain evidence="2 3">NBRC 108638</strain>
    </source>
</reference>
<gene>
    <name evidence="2" type="ORF">Prum_008600</name>
</gene>
<dbReference type="EMBL" id="BLPG01000001">
    <property type="protein sequence ID" value="GFJ87218.1"/>
    <property type="molecule type" value="Genomic_DNA"/>
</dbReference>
<dbReference type="AlphaFoldDB" id="A0A6V8KX21"/>
<dbReference type="Pfam" id="PF06923">
    <property type="entry name" value="GutM"/>
    <property type="match status" value="1"/>
</dbReference>
<feature type="transmembrane region" description="Helical" evidence="1">
    <location>
        <begin position="6"/>
        <end position="26"/>
    </location>
</feature>
<name>A0A6V8KX21_9ACTN</name>
<reference evidence="2 3" key="1">
    <citation type="submission" date="2020-03" db="EMBL/GenBank/DDBJ databases">
        <title>Whole genome shotgun sequence of Phytohabitans rumicis NBRC 108638.</title>
        <authorList>
            <person name="Komaki H."/>
            <person name="Tamura T."/>
        </authorList>
    </citation>
    <scope>NUCLEOTIDE SEQUENCE [LARGE SCALE GENOMIC DNA]</scope>
    <source>
        <strain evidence="2 3">NBRC 108638</strain>
    </source>
</reference>
<dbReference type="RefSeq" id="WP_218577007.1">
    <property type="nucleotide sequence ID" value="NZ_BLPG01000001.1"/>
</dbReference>
<accession>A0A6V8KX21</accession>
<comment type="caution">
    <text evidence="2">The sequence shown here is derived from an EMBL/GenBank/DDBJ whole genome shotgun (WGS) entry which is preliminary data.</text>
</comment>
<evidence type="ECO:0000256" key="1">
    <source>
        <dbReference type="SAM" id="Phobius"/>
    </source>
</evidence>